<comment type="caution">
    <text evidence="4">The sequence shown here is derived from an EMBL/GenBank/DDBJ whole genome shotgun (WGS) entry which is preliminary data.</text>
</comment>
<accession>A0A0F9B1V4</accession>
<dbReference type="SMART" id="SM00496">
    <property type="entry name" value="IENR2"/>
    <property type="match status" value="3"/>
</dbReference>
<dbReference type="InterPro" id="IPR035901">
    <property type="entry name" value="GIY-YIG_endonuc_sf"/>
</dbReference>
<dbReference type="EMBL" id="LAZR01051685">
    <property type="protein sequence ID" value="KKK84634.1"/>
    <property type="molecule type" value="Genomic_DNA"/>
</dbReference>
<evidence type="ECO:0000313" key="4">
    <source>
        <dbReference type="EMBL" id="KKK84634.1"/>
    </source>
</evidence>
<dbReference type="GO" id="GO:0004519">
    <property type="term" value="F:endonuclease activity"/>
    <property type="evidence" value="ECO:0007669"/>
    <property type="project" value="InterPro"/>
</dbReference>
<protein>
    <recommendedName>
        <fullName evidence="3">GIY-YIG domain-containing protein</fullName>
    </recommendedName>
</protein>
<feature type="domain" description="GIY-YIG" evidence="3">
    <location>
        <begin position="6"/>
        <end position="99"/>
    </location>
</feature>
<dbReference type="GO" id="GO:0003677">
    <property type="term" value="F:DNA binding"/>
    <property type="evidence" value="ECO:0007669"/>
    <property type="project" value="InterPro"/>
</dbReference>
<sequence length="241" mass="27913">VVKAIMSCGVYAIINVLTEIMYVGSSVEIENRWYGSQGHFTLLLKGDHDNSYLQAAFNKYGEEAFTFEILELTSKNKKKRLEREQYWMNLVGFENLYNISPIAGGGYTGPFSEEVLEKISEKAKNFYQTEKGKEKRKRLSEFMKGKQNGKGCKHPHPEETKRRIKETWRDPELRARESERNKGENNPMFGKHHSEVARKKQSGKNKGHIAWNKGLTKESDERVSKYIASRIAKRRKTECLV</sequence>
<dbReference type="Pfam" id="PF07460">
    <property type="entry name" value="NUMOD3"/>
    <property type="match status" value="1"/>
</dbReference>
<gene>
    <name evidence="4" type="ORF">LCGC14_2781390</name>
</gene>
<dbReference type="AlphaFoldDB" id="A0A0F9B1V4"/>
<evidence type="ECO:0000256" key="2">
    <source>
        <dbReference type="SAM" id="MobiDB-lite"/>
    </source>
</evidence>
<feature type="region of interest" description="Disordered" evidence="2">
    <location>
        <begin position="145"/>
        <end position="222"/>
    </location>
</feature>
<dbReference type="InterPro" id="IPR003611">
    <property type="entry name" value="NUMOD3"/>
</dbReference>
<feature type="compositionally biased region" description="Basic and acidic residues" evidence="2">
    <location>
        <begin position="155"/>
        <end position="183"/>
    </location>
</feature>
<dbReference type="SUPFAM" id="SSF64496">
    <property type="entry name" value="DNA-binding domain of intron-encoded endonucleases"/>
    <property type="match status" value="1"/>
</dbReference>
<proteinExistence type="predicted"/>
<reference evidence="4" key="1">
    <citation type="journal article" date="2015" name="Nature">
        <title>Complex archaea that bridge the gap between prokaryotes and eukaryotes.</title>
        <authorList>
            <person name="Spang A."/>
            <person name="Saw J.H."/>
            <person name="Jorgensen S.L."/>
            <person name="Zaremba-Niedzwiedzka K."/>
            <person name="Martijn J."/>
            <person name="Lind A.E."/>
            <person name="van Eijk R."/>
            <person name="Schleper C."/>
            <person name="Guy L."/>
            <person name="Ettema T.J."/>
        </authorList>
    </citation>
    <scope>NUCLEOTIDE SEQUENCE</scope>
</reference>
<evidence type="ECO:0000259" key="3">
    <source>
        <dbReference type="PROSITE" id="PS50164"/>
    </source>
</evidence>
<dbReference type="Gene3D" id="3.40.1440.10">
    <property type="entry name" value="GIY-YIG endonuclease"/>
    <property type="match status" value="1"/>
</dbReference>
<dbReference type="SUPFAM" id="SSF82771">
    <property type="entry name" value="GIY-YIG endonuclease"/>
    <property type="match status" value="1"/>
</dbReference>
<evidence type="ECO:0000256" key="1">
    <source>
        <dbReference type="ARBA" id="ARBA00010045"/>
    </source>
</evidence>
<organism evidence="4">
    <name type="scientific">marine sediment metagenome</name>
    <dbReference type="NCBI Taxonomy" id="412755"/>
    <lineage>
        <taxon>unclassified sequences</taxon>
        <taxon>metagenomes</taxon>
        <taxon>ecological metagenomes</taxon>
    </lineage>
</organism>
<dbReference type="Pfam" id="PF01541">
    <property type="entry name" value="GIY-YIG"/>
    <property type="match status" value="1"/>
</dbReference>
<dbReference type="CDD" id="cd10437">
    <property type="entry name" value="GIY-YIG_HE_I-TevI_like"/>
    <property type="match status" value="1"/>
</dbReference>
<dbReference type="InterPro" id="IPR006350">
    <property type="entry name" value="Intron_endoG1"/>
</dbReference>
<dbReference type="NCBIfam" id="TIGR01453">
    <property type="entry name" value="grpIintron_endo"/>
    <property type="match status" value="1"/>
</dbReference>
<feature type="non-terminal residue" evidence="4">
    <location>
        <position position="1"/>
    </location>
</feature>
<dbReference type="SMART" id="SM00465">
    <property type="entry name" value="GIYc"/>
    <property type="match status" value="1"/>
</dbReference>
<dbReference type="PROSITE" id="PS50164">
    <property type="entry name" value="GIY_YIG"/>
    <property type="match status" value="1"/>
</dbReference>
<name>A0A0F9B1V4_9ZZZZ</name>
<dbReference type="InterPro" id="IPR000305">
    <property type="entry name" value="GIY-YIG_endonuc"/>
</dbReference>
<comment type="similarity">
    <text evidence="1">To endonucleases of group I introns of fungi and phage.</text>
</comment>